<dbReference type="AlphaFoldDB" id="A0A5B8UXC6"/>
<gene>
    <name evidence="1" type="ORF">FRZ54_14345</name>
</gene>
<accession>A0A5B8UXC6</accession>
<dbReference type="KEGG" id="mgin:FRZ54_14345"/>
<reference evidence="1 2" key="1">
    <citation type="journal article" date="2017" name="Curr. Microbiol.">
        <title>Mucilaginibacter ginsenosidivorans sp. nov., Isolated from Soil of Ginseng Field.</title>
        <authorList>
            <person name="Kim M.M."/>
            <person name="Siddiqi M.Z."/>
            <person name="Im W.T."/>
        </authorList>
    </citation>
    <scope>NUCLEOTIDE SEQUENCE [LARGE SCALE GENOMIC DNA]</scope>
    <source>
        <strain evidence="1 2">Gsoil 3017</strain>
    </source>
</reference>
<dbReference type="EMBL" id="CP042436">
    <property type="protein sequence ID" value="QEC63704.1"/>
    <property type="molecule type" value="Genomic_DNA"/>
</dbReference>
<evidence type="ECO:0000313" key="1">
    <source>
        <dbReference type="EMBL" id="QEC63704.1"/>
    </source>
</evidence>
<evidence type="ECO:0000313" key="2">
    <source>
        <dbReference type="Proteomes" id="UP000321479"/>
    </source>
</evidence>
<name>A0A5B8UXC6_9SPHI</name>
<proteinExistence type="predicted"/>
<keyword evidence="2" id="KW-1185">Reference proteome</keyword>
<protein>
    <submittedName>
        <fullName evidence="1">Uncharacterized protein</fullName>
    </submittedName>
</protein>
<dbReference type="Proteomes" id="UP000321479">
    <property type="component" value="Chromosome"/>
</dbReference>
<organism evidence="1 2">
    <name type="scientific">Mucilaginibacter ginsenosidivorans</name>
    <dbReference type="NCBI Taxonomy" id="398053"/>
    <lineage>
        <taxon>Bacteria</taxon>
        <taxon>Pseudomonadati</taxon>
        <taxon>Bacteroidota</taxon>
        <taxon>Sphingobacteriia</taxon>
        <taxon>Sphingobacteriales</taxon>
        <taxon>Sphingobacteriaceae</taxon>
        <taxon>Mucilaginibacter</taxon>
    </lineage>
</organism>
<sequence length="68" mass="7959">MAMPEIPAYDTQNADDIDISFEIGDQKIWLGDDYCTIEIIKNGKSQFLISTPKERFYNFMREEFAKTD</sequence>
<dbReference type="RefSeq" id="WP_147032278.1">
    <property type="nucleotide sequence ID" value="NZ_CP042436.1"/>
</dbReference>